<dbReference type="Proteomes" id="UP001144397">
    <property type="component" value="Unassembled WGS sequence"/>
</dbReference>
<sequence>MRRMVILMGLLASVVLASAAFILWPSTGYALNRQLEPIQPGLYSSGQDGGCDDPDSKDRMLITKSEIHLYETHCRIRRISAQGYFYEIDTDCEAEGERGSIKFEIAPLYLGTVAVQLRKGGLMSATGEPVLYRLCVVPRANPKADEYSR</sequence>
<reference evidence="1" key="1">
    <citation type="submission" date="2022-12" db="EMBL/GenBank/DDBJ databases">
        <title>Reference genome sequencing for broad-spectrum identification of bacterial and archaeal isolates by mass spectrometry.</title>
        <authorList>
            <person name="Sekiguchi Y."/>
            <person name="Tourlousse D.M."/>
        </authorList>
    </citation>
    <scope>NUCLEOTIDE SEQUENCE</scope>
    <source>
        <strain evidence="1">301</strain>
    </source>
</reference>
<gene>
    <name evidence="2" type="ORF">GGQ86_004270</name>
    <name evidence="1" type="ORF">XFLAVUS301_39350</name>
</gene>
<dbReference type="AlphaFoldDB" id="A0A9W6CQE7"/>
<dbReference type="RefSeq" id="WP_281809056.1">
    <property type="nucleotide sequence ID" value="NZ_BSDO01000007.1"/>
</dbReference>
<comment type="caution">
    <text evidence="1">The sequence shown here is derived from an EMBL/GenBank/DDBJ whole genome shotgun (WGS) entry which is preliminary data.</text>
</comment>
<proteinExistence type="predicted"/>
<reference evidence="2 4" key="2">
    <citation type="submission" date="2023-07" db="EMBL/GenBank/DDBJ databases">
        <title>Genomic Encyclopedia of Type Strains, Phase IV (KMG-IV): sequencing the most valuable type-strain genomes for metagenomic binning, comparative biology and taxonomic classification.</title>
        <authorList>
            <person name="Goeker M."/>
        </authorList>
    </citation>
    <scope>NUCLEOTIDE SEQUENCE [LARGE SCALE GENOMIC DNA]</scope>
    <source>
        <strain evidence="2 4">DSM 338</strain>
    </source>
</reference>
<organism evidence="1 3">
    <name type="scientific">Xanthobacter flavus</name>
    <dbReference type="NCBI Taxonomy" id="281"/>
    <lineage>
        <taxon>Bacteria</taxon>
        <taxon>Pseudomonadati</taxon>
        <taxon>Pseudomonadota</taxon>
        <taxon>Alphaproteobacteria</taxon>
        <taxon>Hyphomicrobiales</taxon>
        <taxon>Xanthobacteraceae</taxon>
        <taxon>Xanthobacter</taxon>
    </lineage>
</organism>
<evidence type="ECO:0000313" key="2">
    <source>
        <dbReference type="EMBL" id="MDR6335772.1"/>
    </source>
</evidence>
<keyword evidence="4" id="KW-1185">Reference proteome</keyword>
<dbReference type="Proteomes" id="UP001245370">
    <property type="component" value="Unassembled WGS sequence"/>
</dbReference>
<protein>
    <submittedName>
        <fullName evidence="1">Uncharacterized protein</fullName>
    </submittedName>
</protein>
<evidence type="ECO:0000313" key="4">
    <source>
        <dbReference type="Proteomes" id="UP001245370"/>
    </source>
</evidence>
<dbReference type="EMBL" id="JAVDPY010000009">
    <property type="protein sequence ID" value="MDR6335772.1"/>
    <property type="molecule type" value="Genomic_DNA"/>
</dbReference>
<evidence type="ECO:0000313" key="1">
    <source>
        <dbReference type="EMBL" id="GLI24261.1"/>
    </source>
</evidence>
<evidence type="ECO:0000313" key="3">
    <source>
        <dbReference type="Proteomes" id="UP001144397"/>
    </source>
</evidence>
<dbReference type="GeneID" id="95764709"/>
<name>A0A9W6CQE7_XANFL</name>
<dbReference type="EMBL" id="BSDO01000007">
    <property type="protein sequence ID" value="GLI24261.1"/>
    <property type="molecule type" value="Genomic_DNA"/>
</dbReference>
<accession>A0A9W6CQE7</accession>